<dbReference type="Ensembl" id="ENSEEET00000057458.1">
    <property type="protein sequence ID" value="ENSEEEP00000063851.1"/>
    <property type="gene ID" value="ENSEEEG00000016568.2"/>
</dbReference>
<reference evidence="2" key="3">
    <citation type="submission" date="2025-09" db="UniProtKB">
        <authorList>
            <consortium name="Ensembl"/>
        </authorList>
    </citation>
    <scope>IDENTIFICATION</scope>
</reference>
<dbReference type="InterPro" id="IPR058777">
    <property type="entry name" value="TXNDC11_thioredoxin"/>
</dbReference>
<dbReference type="CDD" id="cd02981">
    <property type="entry name" value="PDI_b_family"/>
    <property type="match status" value="1"/>
</dbReference>
<dbReference type="PANTHER" id="PTHR46497">
    <property type="entry name" value="THIOREDOXIN DOMAIN-CONTAINING PROTEIN 11"/>
    <property type="match status" value="1"/>
</dbReference>
<feature type="domain" description="TXNDC11 thioredoxin-like" evidence="1">
    <location>
        <begin position="225"/>
        <end position="285"/>
    </location>
</feature>
<evidence type="ECO:0000313" key="2">
    <source>
        <dbReference type="Ensembl" id="ENSEEEP00000063851.1"/>
    </source>
</evidence>
<dbReference type="Pfam" id="PF26234">
    <property type="entry name" value="TXNDC11_2nd"/>
    <property type="match status" value="1"/>
</dbReference>
<reference evidence="2 3" key="1">
    <citation type="submission" date="2020-05" db="EMBL/GenBank/DDBJ databases">
        <title>Electrophorus electricus (electric eel) genome, fEleEle1, primary haplotype.</title>
        <authorList>
            <person name="Myers G."/>
            <person name="Meyer A."/>
            <person name="Fedrigo O."/>
            <person name="Formenti G."/>
            <person name="Rhie A."/>
            <person name="Tracey A."/>
            <person name="Sims Y."/>
            <person name="Jarvis E.D."/>
        </authorList>
    </citation>
    <scope>NUCLEOTIDE SEQUENCE [LARGE SCALE GENOMIC DNA]</scope>
</reference>
<organism evidence="2 3">
    <name type="scientific">Electrophorus electricus</name>
    <name type="common">Electric eel</name>
    <name type="synonym">Gymnotus electricus</name>
    <dbReference type="NCBI Taxonomy" id="8005"/>
    <lineage>
        <taxon>Eukaryota</taxon>
        <taxon>Metazoa</taxon>
        <taxon>Chordata</taxon>
        <taxon>Craniata</taxon>
        <taxon>Vertebrata</taxon>
        <taxon>Euteleostomi</taxon>
        <taxon>Actinopterygii</taxon>
        <taxon>Neopterygii</taxon>
        <taxon>Teleostei</taxon>
        <taxon>Ostariophysi</taxon>
        <taxon>Gymnotiformes</taxon>
        <taxon>Gymnotoidei</taxon>
        <taxon>Gymnotidae</taxon>
        <taxon>Electrophorus</taxon>
    </lineage>
</organism>
<dbReference type="GeneTree" id="ENSGT00390000016020"/>
<dbReference type="Gene3D" id="3.40.30.10">
    <property type="entry name" value="Glutaredoxin"/>
    <property type="match status" value="3"/>
</dbReference>
<accession>A0AAY5F477</accession>
<name>A0AAY5F477_ELEEL</name>
<proteinExistence type="predicted"/>
<gene>
    <name evidence="2" type="primary">TXNDC11</name>
</gene>
<dbReference type="PANTHER" id="PTHR46497:SF1">
    <property type="entry name" value="THIOREDOXIN DOMAIN-CONTAINING PROTEIN 11"/>
    <property type="match status" value="1"/>
</dbReference>
<dbReference type="Proteomes" id="UP000314983">
    <property type="component" value="Chromosome 16"/>
</dbReference>
<evidence type="ECO:0000259" key="1">
    <source>
        <dbReference type="Pfam" id="PF26234"/>
    </source>
</evidence>
<evidence type="ECO:0000313" key="3">
    <source>
        <dbReference type="Proteomes" id="UP000314983"/>
    </source>
</evidence>
<protein>
    <recommendedName>
        <fullName evidence="1">TXNDC11 thioredoxin-like domain-containing protein</fullName>
    </recommendedName>
</protein>
<dbReference type="InterPro" id="IPR036249">
    <property type="entry name" value="Thioredoxin-like_sf"/>
</dbReference>
<sequence length="836" mass="94536">MWQRSRSHVRQVVEQMGLRPAVLCGGALLLSCLLVLALTLSYSRAKSVVVPARAPVRFFPTHVPVVDLFLGQQEQADLLCEGSDVCLLFYYAPWCARSVAAREHIQQVALRLAEEVQFVAVNCWWSQGRCRKQKNFYKYPVMHLYYRRFGPIEYKGPTIADYVESFIRRVLTPLTYLPSHTAVHNFISHHEQGVIGFFEFNSSPQPPGYVIFLSSALHALRRDSQGAVRFGVVTNLQVAEAISVREDDTVYLHRRFNSSLVFPRAERNFTPEAIIDWVYENRENVIRWILPMGTKSYSLEAELHKGPALLMFLPHNPLTASHHLLSEVHSAHFIYSLHQVADVVRRYHSCCWSHLQDDGLLPSLQPHSRFVSSGPACCQSLLLPGWRSESATTNASVGICELCLDRPLSLSKPCLCSALELEAVLDSYMSRVSVLVPPVCSSVQHTYSPFTRYSACCRRLQVTVARHCPLQADALAGLRCRTNRTLHFYLLDSQLAWPLARKLGALGSQSTLGNQSACTFSTIVDLGAETHYVLENIEKDSLERFILNFSTPYSTLRRHLVGQRELHPPQSLIQEVTTHTFMDIDVVLFYYTGWCGFCTVLNHVLLRLAMLFQGNGTLLVARVNVALNDLPWEFMVDHLPSVLFFPRHRKQMSVKFPENTATTLPNLVRFILQHTSHSARVHAAGPKSLLQAGSVLEAELRALQGEVLSLQQDRERLSKQLTALWHENRRLALHAYALQGQNAELQVQSGRLQTLYSEKSRQLAEAVRRLQELAAASQDILTENSLLKVLLRVLKEGQGWEEEHIDPGTVPNDTQTELTFNKNKQSNKTSCWVGDT</sequence>
<keyword evidence="3" id="KW-1185">Reference proteome</keyword>
<dbReference type="SUPFAM" id="SSF52833">
    <property type="entry name" value="Thioredoxin-like"/>
    <property type="match status" value="2"/>
</dbReference>
<dbReference type="PROSITE" id="PS51257">
    <property type="entry name" value="PROKAR_LIPOPROTEIN"/>
    <property type="match status" value="1"/>
</dbReference>
<reference evidence="2" key="2">
    <citation type="submission" date="2025-08" db="UniProtKB">
        <authorList>
            <consortium name="Ensembl"/>
        </authorList>
    </citation>
    <scope>IDENTIFICATION</scope>
</reference>
<dbReference type="InterPro" id="IPR052792">
    <property type="entry name" value="Thioredoxin_dom-contain_11"/>
</dbReference>
<dbReference type="AlphaFoldDB" id="A0AAY5F477"/>